<dbReference type="EMBL" id="BART01031528">
    <property type="protein sequence ID" value="GAH15350.1"/>
    <property type="molecule type" value="Genomic_DNA"/>
</dbReference>
<dbReference type="AlphaFoldDB" id="X1E4K9"/>
<proteinExistence type="predicted"/>
<sequence>MGLSDKAEAVKELALTGAAIGSLAGPVGGLAGG</sequence>
<organism evidence="1">
    <name type="scientific">marine sediment metagenome</name>
    <dbReference type="NCBI Taxonomy" id="412755"/>
    <lineage>
        <taxon>unclassified sequences</taxon>
        <taxon>metagenomes</taxon>
        <taxon>ecological metagenomes</taxon>
    </lineage>
</organism>
<name>X1E4K9_9ZZZZ</name>
<comment type="caution">
    <text evidence="1">The sequence shown here is derived from an EMBL/GenBank/DDBJ whole genome shotgun (WGS) entry which is preliminary data.</text>
</comment>
<reference evidence="1" key="1">
    <citation type="journal article" date="2014" name="Front. Microbiol.">
        <title>High frequency of phylogenetically diverse reductive dehalogenase-homologous genes in deep subseafloor sedimentary metagenomes.</title>
        <authorList>
            <person name="Kawai M."/>
            <person name="Futagami T."/>
            <person name="Toyoda A."/>
            <person name="Takaki Y."/>
            <person name="Nishi S."/>
            <person name="Hori S."/>
            <person name="Arai W."/>
            <person name="Tsubouchi T."/>
            <person name="Morono Y."/>
            <person name="Uchiyama I."/>
            <person name="Ito T."/>
            <person name="Fujiyama A."/>
            <person name="Inagaki F."/>
            <person name="Takami H."/>
        </authorList>
    </citation>
    <scope>NUCLEOTIDE SEQUENCE</scope>
    <source>
        <strain evidence="1">Expedition CK06-06</strain>
    </source>
</reference>
<gene>
    <name evidence="1" type="ORF">S01H4_54747</name>
</gene>
<accession>X1E4K9</accession>
<feature type="non-terminal residue" evidence="1">
    <location>
        <position position="33"/>
    </location>
</feature>
<evidence type="ECO:0000313" key="1">
    <source>
        <dbReference type="EMBL" id="GAH15350.1"/>
    </source>
</evidence>
<protein>
    <submittedName>
        <fullName evidence="1">Uncharacterized protein</fullName>
    </submittedName>
</protein>